<proteinExistence type="predicted"/>
<accession>A0A5B1CQ60</accession>
<evidence type="ECO:0000256" key="2">
    <source>
        <dbReference type="SAM" id="SignalP"/>
    </source>
</evidence>
<keyword evidence="1" id="KW-1133">Transmembrane helix</keyword>
<keyword evidence="1" id="KW-0812">Transmembrane</keyword>
<feature type="chain" id="PRO_5022794042" evidence="2">
    <location>
        <begin position="24"/>
        <end position="206"/>
    </location>
</feature>
<comment type="caution">
    <text evidence="3">The sequence shown here is derived from an EMBL/GenBank/DDBJ whole genome shotgun (WGS) entry which is preliminary data.</text>
</comment>
<keyword evidence="1" id="KW-0472">Membrane</keyword>
<dbReference type="EMBL" id="VRLW01000001">
    <property type="protein sequence ID" value="KAA1261513.1"/>
    <property type="molecule type" value="Genomic_DNA"/>
</dbReference>
<gene>
    <name evidence="3" type="ORF">LF1_40630</name>
</gene>
<keyword evidence="2" id="KW-0732">Signal</keyword>
<evidence type="ECO:0000313" key="3">
    <source>
        <dbReference type="EMBL" id="KAA1261513.1"/>
    </source>
</evidence>
<feature type="signal peptide" evidence="2">
    <location>
        <begin position="1"/>
        <end position="23"/>
    </location>
</feature>
<feature type="transmembrane region" description="Helical" evidence="1">
    <location>
        <begin position="170"/>
        <end position="193"/>
    </location>
</feature>
<dbReference type="RefSeq" id="WP_068266173.1">
    <property type="nucleotide sequence ID" value="NZ_LWSK01000110.1"/>
</dbReference>
<reference evidence="3 4" key="1">
    <citation type="submission" date="2019-08" db="EMBL/GenBank/DDBJ databases">
        <title>Deep-cultivation of Planctomycetes and their phenomic and genomic characterization uncovers novel biology.</title>
        <authorList>
            <person name="Wiegand S."/>
            <person name="Jogler M."/>
            <person name="Boedeker C."/>
            <person name="Pinto D."/>
            <person name="Vollmers J."/>
            <person name="Rivas-Marin E."/>
            <person name="Kohn T."/>
            <person name="Peeters S.H."/>
            <person name="Heuer A."/>
            <person name="Rast P."/>
            <person name="Oberbeckmann S."/>
            <person name="Bunk B."/>
            <person name="Jeske O."/>
            <person name="Meyerdierks A."/>
            <person name="Storesund J.E."/>
            <person name="Kallscheuer N."/>
            <person name="Luecker S."/>
            <person name="Lage O.M."/>
            <person name="Pohl T."/>
            <person name="Merkel B.J."/>
            <person name="Hornburger P."/>
            <person name="Mueller R.-W."/>
            <person name="Bruemmer F."/>
            <person name="Labrenz M."/>
            <person name="Spormann A.M."/>
            <person name="Op Den Camp H."/>
            <person name="Overmann J."/>
            <person name="Amann R."/>
            <person name="Jetten M.S.M."/>
            <person name="Mascher T."/>
            <person name="Medema M.H."/>
            <person name="Devos D.P."/>
            <person name="Kaster A.-K."/>
            <person name="Ovreas L."/>
            <person name="Rohde M."/>
            <person name="Galperin M.Y."/>
            <person name="Jogler C."/>
        </authorList>
    </citation>
    <scope>NUCLEOTIDE SEQUENCE [LARGE SCALE GENOMIC DNA]</scope>
    <source>
        <strain evidence="3 4">LF1</strain>
    </source>
</reference>
<evidence type="ECO:0000256" key="1">
    <source>
        <dbReference type="SAM" id="Phobius"/>
    </source>
</evidence>
<dbReference type="AlphaFoldDB" id="A0A5B1CQ60"/>
<protein>
    <submittedName>
        <fullName evidence="3">Uncharacterized protein</fullName>
    </submittedName>
</protein>
<evidence type="ECO:0000313" key="4">
    <source>
        <dbReference type="Proteomes" id="UP000322699"/>
    </source>
</evidence>
<sequence precursor="true">MNKLIQASGACLMLVLPTPMVGAKESSKETADVKSTTAELSVPPLDHIAYPMSRPDWCDAEPDFTQPDHKIVVTAGPCDSADQCDEQLKWMQRAAVVTYANGIVDSPSEFDLSSLSDQDIDDKVISRRYEGPVTVGGETKYEKVVQLAFTPKIRDQIHEAARGIEVRRRLGFLAFAGVVGTTLLVCSSGLLGIASRRVSRRTAAIP</sequence>
<name>A0A5B1CQ60_9BACT</name>
<organism evidence="3 4">
    <name type="scientific">Rubripirellula obstinata</name>
    <dbReference type="NCBI Taxonomy" id="406547"/>
    <lineage>
        <taxon>Bacteria</taxon>
        <taxon>Pseudomonadati</taxon>
        <taxon>Planctomycetota</taxon>
        <taxon>Planctomycetia</taxon>
        <taxon>Pirellulales</taxon>
        <taxon>Pirellulaceae</taxon>
        <taxon>Rubripirellula</taxon>
    </lineage>
</organism>
<dbReference type="Proteomes" id="UP000322699">
    <property type="component" value="Unassembled WGS sequence"/>
</dbReference>
<keyword evidence="4" id="KW-1185">Reference proteome</keyword>
<dbReference type="OrthoDB" id="282910at2"/>